<dbReference type="AlphaFoldDB" id="A0A1Q2CKQ5"/>
<dbReference type="InterPro" id="IPR007627">
    <property type="entry name" value="RNA_pol_sigma70_r2"/>
</dbReference>
<evidence type="ECO:0000313" key="9">
    <source>
        <dbReference type="Proteomes" id="UP000188145"/>
    </source>
</evidence>
<name>A0A1Q2CKQ5_9ACTN</name>
<dbReference type="InterPro" id="IPR039425">
    <property type="entry name" value="RNA_pol_sigma-70-like"/>
</dbReference>
<dbReference type="GO" id="GO:0003677">
    <property type="term" value="F:DNA binding"/>
    <property type="evidence" value="ECO:0007669"/>
    <property type="project" value="UniProtKB-KW"/>
</dbReference>
<dbReference type="GO" id="GO:0016987">
    <property type="term" value="F:sigma factor activity"/>
    <property type="evidence" value="ECO:0007669"/>
    <property type="project" value="UniProtKB-KW"/>
</dbReference>
<proteinExistence type="inferred from homology"/>
<evidence type="ECO:0000256" key="2">
    <source>
        <dbReference type="ARBA" id="ARBA00023015"/>
    </source>
</evidence>
<evidence type="ECO:0000259" key="7">
    <source>
        <dbReference type="Pfam" id="PF04545"/>
    </source>
</evidence>
<evidence type="ECO:0000256" key="1">
    <source>
        <dbReference type="ARBA" id="ARBA00010641"/>
    </source>
</evidence>
<dbReference type="InterPro" id="IPR013324">
    <property type="entry name" value="RNA_pol_sigma_r3/r4-like"/>
</dbReference>
<protein>
    <recommendedName>
        <fullName evidence="10">RNA polymerase subunit sigma-24</fullName>
    </recommendedName>
</protein>
<dbReference type="CDD" id="cd06171">
    <property type="entry name" value="Sigma70_r4"/>
    <property type="match status" value="1"/>
</dbReference>
<evidence type="ECO:0000313" key="8">
    <source>
        <dbReference type="EMBL" id="AQP46696.1"/>
    </source>
</evidence>
<comment type="similarity">
    <text evidence="1">Belongs to the sigma-70 factor family. ECF subfamily.</text>
</comment>
<accession>A0A1Q2CKQ5</accession>
<reference evidence="9" key="1">
    <citation type="submission" date="2017-02" db="EMBL/GenBank/DDBJ databases">
        <title>Tessaracoccus aquaemaris sp. nov., isolated from the intestine of a Korean rockfish, Sebastes schlegelii, in a marine aquaculture pond.</title>
        <authorList>
            <person name="Tak E.J."/>
            <person name="Bae J.-W."/>
        </authorList>
    </citation>
    <scope>NUCLEOTIDE SEQUENCE [LARGE SCALE GENOMIC DNA]</scope>
    <source>
        <strain evidence="9">NSG39</strain>
    </source>
</reference>
<keyword evidence="2" id="KW-0805">Transcription regulation</keyword>
<feature type="domain" description="RNA polymerase sigma-70 region 4" evidence="7">
    <location>
        <begin position="103"/>
        <end position="151"/>
    </location>
</feature>
<gene>
    <name evidence="8" type="ORF">BW730_03290</name>
</gene>
<dbReference type="Gene3D" id="1.10.10.10">
    <property type="entry name" value="Winged helix-like DNA-binding domain superfamily/Winged helix DNA-binding domain"/>
    <property type="match status" value="1"/>
</dbReference>
<dbReference type="Gene3D" id="1.10.1740.10">
    <property type="match status" value="1"/>
</dbReference>
<dbReference type="PANTHER" id="PTHR43133">
    <property type="entry name" value="RNA POLYMERASE ECF-TYPE SIGMA FACTO"/>
    <property type="match status" value="1"/>
</dbReference>
<evidence type="ECO:0000259" key="6">
    <source>
        <dbReference type="Pfam" id="PF04542"/>
    </source>
</evidence>
<dbReference type="InterPro" id="IPR014284">
    <property type="entry name" value="RNA_pol_sigma-70_dom"/>
</dbReference>
<dbReference type="Proteomes" id="UP000188145">
    <property type="component" value="Chromosome"/>
</dbReference>
<dbReference type="InterPro" id="IPR013325">
    <property type="entry name" value="RNA_pol_sigma_r2"/>
</dbReference>
<feature type="domain" description="RNA polymerase sigma-70 region 2" evidence="6">
    <location>
        <begin position="14"/>
        <end position="76"/>
    </location>
</feature>
<evidence type="ECO:0008006" key="10">
    <source>
        <dbReference type="Google" id="ProtNLM"/>
    </source>
</evidence>
<dbReference type="GO" id="GO:0006352">
    <property type="term" value="P:DNA-templated transcription initiation"/>
    <property type="evidence" value="ECO:0007669"/>
    <property type="project" value="InterPro"/>
</dbReference>
<keyword evidence="4" id="KW-0238">DNA-binding</keyword>
<dbReference type="NCBIfam" id="TIGR02937">
    <property type="entry name" value="sigma70-ECF"/>
    <property type="match status" value="1"/>
</dbReference>
<dbReference type="PANTHER" id="PTHR43133:SF50">
    <property type="entry name" value="ECF RNA POLYMERASE SIGMA FACTOR SIGM"/>
    <property type="match status" value="1"/>
</dbReference>
<keyword evidence="3" id="KW-0731">Sigma factor</keyword>
<evidence type="ECO:0000256" key="3">
    <source>
        <dbReference type="ARBA" id="ARBA00023082"/>
    </source>
</evidence>
<dbReference type="InterPro" id="IPR036388">
    <property type="entry name" value="WH-like_DNA-bd_sf"/>
</dbReference>
<dbReference type="STRING" id="1332264.BW730_03290"/>
<dbReference type="InterPro" id="IPR007630">
    <property type="entry name" value="RNA_pol_sigma70_r4"/>
</dbReference>
<dbReference type="EMBL" id="CP019606">
    <property type="protein sequence ID" value="AQP46696.1"/>
    <property type="molecule type" value="Genomic_DNA"/>
</dbReference>
<organism evidence="8 9">
    <name type="scientific">Tessaracoccus aquimaris</name>
    <dbReference type="NCBI Taxonomy" id="1332264"/>
    <lineage>
        <taxon>Bacteria</taxon>
        <taxon>Bacillati</taxon>
        <taxon>Actinomycetota</taxon>
        <taxon>Actinomycetes</taxon>
        <taxon>Propionibacteriales</taxon>
        <taxon>Propionibacteriaceae</taxon>
        <taxon>Tessaracoccus</taxon>
    </lineage>
</organism>
<dbReference type="OrthoDB" id="3728876at2"/>
<dbReference type="RefSeq" id="WP_077685004.1">
    <property type="nucleotide sequence ID" value="NZ_CP019606.1"/>
</dbReference>
<dbReference type="SUPFAM" id="SSF88946">
    <property type="entry name" value="Sigma2 domain of RNA polymerase sigma factors"/>
    <property type="match status" value="1"/>
</dbReference>
<dbReference type="SUPFAM" id="SSF88659">
    <property type="entry name" value="Sigma3 and sigma4 domains of RNA polymerase sigma factors"/>
    <property type="match status" value="1"/>
</dbReference>
<dbReference type="Pfam" id="PF04542">
    <property type="entry name" value="Sigma70_r2"/>
    <property type="match status" value="1"/>
</dbReference>
<sequence>MDVEGFEAWAVRATPQLFRYARHLMTDWQGAEDLVQDTLAKLYVHRSRMDEAGNLTSYALQTMFHLFVSRRRRRSSTEIVSDCLPEALDRQATPETRLVLSEALASLKPAERAVIVARYAHDLSVADVAALMDRSEGWVRTTSHRALARLRDLPHLAALTP</sequence>
<dbReference type="Pfam" id="PF04545">
    <property type="entry name" value="Sigma70_r4"/>
    <property type="match status" value="1"/>
</dbReference>
<keyword evidence="5" id="KW-0804">Transcription</keyword>
<evidence type="ECO:0000256" key="5">
    <source>
        <dbReference type="ARBA" id="ARBA00023163"/>
    </source>
</evidence>
<dbReference type="KEGG" id="tes:BW730_03290"/>
<keyword evidence="9" id="KW-1185">Reference proteome</keyword>
<evidence type="ECO:0000256" key="4">
    <source>
        <dbReference type="ARBA" id="ARBA00023125"/>
    </source>
</evidence>